<dbReference type="GO" id="GO:0015562">
    <property type="term" value="F:efflux transmembrane transporter activity"/>
    <property type="evidence" value="ECO:0007669"/>
    <property type="project" value="TreeGrafter"/>
</dbReference>
<dbReference type="RefSeq" id="WP_013347146.1">
    <property type="nucleotide sequence ID" value="NC_014541.1"/>
</dbReference>
<dbReference type="FunFam" id="2.40.30.170:FF:000010">
    <property type="entry name" value="Efflux RND transporter periplasmic adaptor subunit"/>
    <property type="match status" value="1"/>
</dbReference>
<comment type="similarity">
    <text evidence="2">Belongs to the membrane fusion protein (MFP) (TC 8.A.1) family.</text>
</comment>
<feature type="domain" description="CusB-like beta-barrel" evidence="6">
    <location>
        <begin position="203"/>
        <end position="274"/>
    </location>
</feature>
<accession>E1SPM4</accession>
<dbReference type="Pfam" id="PF25954">
    <property type="entry name" value="Beta-barrel_RND_2"/>
    <property type="match status" value="1"/>
</dbReference>
<evidence type="ECO:0000259" key="7">
    <source>
        <dbReference type="Pfam" id="PF25967"/>
    </source>
</evidence>
<organism evidence="8 9">
    <name type="scientific">Ferrimonas balearica (strain DSM 9799 / CCM 4581 / KCTC 23876 / PAT)</name>
    <dbReference type="NCBI Taxonomy" id="550540"/>
    <lineage>
        <taxon>Bacteria</taxon>
        <taxon>Pseudomonadati</taxon>
        <taxon>Pseudomonadota</taxon>
        <taxon>Gammaproteobacteria</taxon>
        <taxon>Alteromonadales</taxon>
        <taxon>Ferrimonadaceae</taxon>
        <taxon>Ferrimonas</taxon>
    </lineage>
</organism>
<dbReference type="InterPro" id="IPR058792">
    <property type="entry name" value="Beta-barrel_RND_2"/>
</dbReference>
<dbReference type="eggNOG" id="COG0845">
    <property type="taxonomic scope" value="Bacteria"/>
</dbReference>
<feature type="domain" description="Multidrug resistance protein MdtA-like C-terminal permuted SH3" evidence="7">
    <location>
        <begin position="280"/>
        <end position="343"/>
    </location>
</feature>
<dbReference type="GeneID" id="67183850"/>
<reference evidence="8 9" key="1">
    <citation type="journal article" date="2010" name="Stand. Genomic Sci.">
        <title>Complete genome sequence of Ferrimonas balearica type strain (PAT).</title>
        <authorList>
            <person name="Nolan M."/>
            <person name="Sikorski J."/>
            <person name="Davenport K."/>
            <person name="Lucas S."/>
            <person name="Glavina Del Rio T."/>
            <person name="Tice H."/>
            <person name="Cheng J."/>
            <person name="Goodwin L."/>
            <person name="Pitluck S."/>
            <person name="Liolios K."/>
            <person name="Ivanova N."/>
            <person name="Mavromatis K."/>
            <person name="Ovchinnikova G."/>
            <person name="Pati A."/>
            <person name="Chen A."/>
            <person name="Palaniappan K."/>
            <person name="Land M."/>
            <person name="Hauser L."/>
            <person name="Chang Y."/>
            <person name="Jeffries C."/>
            <person name="Tapia R."/>
            <person name="Brettin T."/>
            <person name="Detter J."/>
            <person name="Han C."/>
            <person name="Yasawong M."/>
            <person name="Rohde M."/>
            <person name="Tindall B."/>
            <person name="Goker M."/>
            <person name="Woyke T."/>
            <person name="Bristow J."/>
            <person name="Eisen J."/>
            <person name="Markowitz V."/>
            <person name="Hugenholtz P."/>
            <person name="Kyrpides N."/>
            <person name="Klenk H."/>
            <person name="Lapidus A."/>
        </authorList>
    </citation>
    <scope>NUCLEOTIDE SEQUENCE [LARGE SCALE GENOMIC DNA]</scope>
    <source>
        <strain evidence="9">DSM 9799 / CCM 4581 / KCTC 23876 / PAT</strain>
    </source>
</reference>
<dbReference type="NCBIfam" id="TIGR01730">
    <property type="entry name" value="RND_mfp"/>
    <property type="match status" value="1"/>
</dbReference>
<comment type="subcellular location">
    <subcellularLocation>
        <location evidence="1">Cell envelope</location>
    </subcellularLocation>
</comment>
<dbReference type="Pfam" id="PF25876">
    <property type="entry name" value="HH_MFP_RND"/>
    <property type="match status" value="1"/>
</dbReference>
<sequence>MFKRSALVIGGLLILLLVLGGIKYQQIQQGMAQLASFAPPPATISVVEAKSEQWRPEIASVGTLTAKAGIEMSAEVSGLVEGLYFRSGQKVNKGDLLLQLDDGVEQANLQSYRAQAELAKVKFERNQTMFERRNISETEFDESSANLKVALAAVAQTEATIDKKAVTAPFSGVLGIRKVDLGQYVQAGESLVTLQDVSSLYADFSVPEQYLPSLYVGQTVLFRTSAYSDVDFQGKVIALDAKVDENTRNIAIRAEVPNSDGRLTPGMYADIRLLKRDPINPVTVPSTAITYSPFGDAVFVVRKDNEGQLRAYRQYVKVGERRGDTVAVMSGLTAGEQVVTAGTMKLANEALVQLAKQ</sequence>
<dbReference type="EMBL" id="CP002209">
    <property type="protein sequence ID" value="ADN77841.1"/>
    <property type="molecule type" value="Genomic_DNA"/>
</dbReference>
<dbReference type="Gene3D" id="2.40.30.170">
    <property type="match status" value="1"/>
</dbReference>
<evidence type="ECO:0000313" key="9">
    <source>
        <dbReference type="Proteomes" id="UP000006683"/>
    </source>
</evidence>
<dbReference type="Pfam" id="PF25967">
    <property type="entry name" value="RND-MFP_C"/>
    <property type="match status" value="1"/>
</dbReference>
<evidence type="ECO:0000256" key="1">
    <source>
        <dbReference type="ARBA" id="ARBA00004196"/>
    </source>
</evidence>
<dbReference type="Pfam" id="PF25917">
    <property type="entry name" value="BSH_RND"/>
    <property type="match status" value="1"/>
</dbReference>
<evidence type="ECO:0000259" key="5">
    <source>
        <dbReference type="Pfam" id="PF25917"/>
    </source>
</evidence>
<dbReference type="InterPro" id="IPR058627">
    <property type="entry name" value="MdtA-like_C"/>
</dbReference>
<evidence type="ECO:0000313" key="8">
    <source>
        <dbReference type="EMBL" id="ADN77841.1"/>
    </source>
</evidence>
<evidence type="ECO:0000256" key="3">
    <source>
        <dbReference type="ARBA" id="ARBA00022448"/>
    </source>
</evidence>
<dbReference type="HOGENOM" id="CLU_018816_1_2_6"/>
<proteinExistence type="inferred from homology"/>
<feature type="domain" description="Multidrug resistance protein MdtA-like barrel-sandwich hybrid" evidence="5">
    <location>
        <begin position="71"/>
        <end position="191"/>
    </location>
</feature>
<evidence type="ECO:0000256" key="2">
    <source>
        <dbReference type="ARBA" id="ARBA00009477"/>
    </source>
</evidence>
<dbReference type="AlphaFoldDB" id="E1SPM4"/>
<dbReference type="GO" id="GO:1990281">
    <property type="term" value="C:efflux pump complex"/>
    <property type="evidence" value="ECO:0007669"/>
    <property type="project" value="TreeGrafter"/>
</dbReference>
<gene>
    <name evidence="8" type="ordered locus">Fbal_3645</name>
</gene>
<evidence type="ECO:0000259" key="6">
    <source>
        <dbReference type="Pfam" id="PF25954"/>
    </source>
</evidence>
<keyword evidence="9" id="KW-1185">Reference proteome</keyword>
<dbReference type="InterPro" id="IPR058624">
    <property type="entry name" value="MdtA-like_HH"/>
</dbReference>
<dbReference type="InterPro" id="IPR006143">
    <property type="entry name" value="RND_pump_MFP"/>
</dbReference>
<dbReference type="STRING" id="550540.Fbal_3645"/>
<dbReference type="Gene3D" id="2.40.50.100">
    <property type="match status" value="1"/>
</dbReference>
<dbReference type="Gene3D" id="2.40.420.20">
    <property type="match status" value="1"/>
</dbReference>
<dbReference type="PANTHER" id="PTHR30469:SF11">
    <property type="entry name" value="BLL4320 PROTEIN"/>
    <property type="match status" value="1"/>
</dbReference>
<dbReference type="OrthoDB" id="9806939at2"/>
<name>E1SPM4_FERBD</name>
<dbReference type="SUPFAM" id="SSF111369">
    <property type="entry name" value="HlyD-like secretion proteins"/>
    <property type="match status" value="1"/>
</dbReference>
<evidence type="ECO:0000259" key="4">
    <source>
        <dbReference type="Pfam" id="PF25876"/>
    </source>
</evidence>
<keyword evidence="3" id="KW-0813">Transport</keyword>
<protein>
    <submittedName>
        <fullName evidence="8">Efflux transporter, RND family, MFP subunit</fullName>
    </submittedName>
</protein>
<feature type="domain" description="Multidrug resistance protein MdtA-like alpha-helical hairpin" evidence="4">
    <location>
        <begin position="106"/>
        <end position="163"/>
    </location>
</feature>
<dbReference type="InterPro" id="IPR058625">
    <property type="entry name" value="MdtA-like_BSH"/>
</dbReference>
<dbReference type="Gene3D" id="1.10.287.470">
    <property type="entry name" value="Helix hairpin bin"/>
    <property type="match status" value="1"/>
</dbReference>
<dbReference type="KEGG" id="fbl:Fbal_3645"/>
<dbReference type="Proteomes" id="UP000006683">
    <property type="component" value="Chromosome"/>
</dbReference>
<dbReference type="PANTHER" id="PTHR30469">
    <property type="entry name" value="MULTIDRUG RESISTANCE PROTEIN MDTA"/>
    <property type="match status" value="1"/>
</dbReference>